<dbReference type="FunFam" id="1.20.140.100:FF:000001">
    <property type="entry name" value="dynein heavy chain 17, axonemal"/>
    <property type="match status" value="1"/>
</dbReference>
<dbReference type="InterPro" id="IPR043157">
    <property type="entry name" value="Dynein_AAA1S"/>
</dbReference>
<dbReference type="InterPro" id="IPR041466">
    <property type="entry name" value="Dynein_AAA5_ext"/>
</dbReference>
<dbReference type="GO" id="GO:0005874">
    <property type="term" value="C:microtubule"/>
    <property type="evidence" value="ECO:0007669"/>
    <property type="project" value="UniProtKB-KW"/>
</dbReference>
<evidence type="ECO:0000256" key="15">
    <source>
        <dbReference type="SAM" id="MobiDB-lite"/>
    </source>
</evidence>
<dbReference type="Pfam" id="PF12780">
    <property type="entry name" value="AAA_8"/>
    <property type="match status" value="1"/>
</dbReference>
<dbReference type="InterPro" id="IPR042228">
    <property type="entry name" value="Dynein_linker_3"/>
</dbReference>
<dbReference type="FunFam" id="1.20.58.1120:FF:000001">
    <property type="entry name" value="dynein heavy chain 2, axonemal"/>
    <property type="match status" value="1"/>
</dbReference>
<dbReference type="Gene3D" id="1.20.140.100">
    <property type="entry name" value="Dynein heavy chain, N-terminal domain 2"/>
    <property type="match status" value="1"/>
</dbReference>
<dbReference type="GO" id="GO:0051959">
    <property type="term" value="F:dynein light intermediate chain binding"/>
    <property type="evidence" value="ECO:0007669"/>
    <property type="project" value="InterPro"/>
</dbReference>
<dbReference type="FunFam" id="1.20.920.20:FF:000006">
    <property type="entry name" value="Dynein, axonemal, heavy chain 6"/>
    <property type="match status" value="1"/>
</dbReference>
<dbReference type="Pfam" id="PF17857">
    <property type="entry name" value="AAA_lid_1"/>
    <property type="match status" value="1"/>
</dbReference>
<keyword evidence="8" id="KW-0243">Dynein</keyword>
<dbReference type="GO" id="GO:0008569">
    <property type="term" value="F:minus-end-directed microtubule motor activity"/>
    <property type="evidence" value="ECO:0007669"/>
    <property type="project" value="InterPro"/>
</dbReference>
<organism evidence="17 18">
    <name type="scientific">Planoprotostelium fungivorum</name>
    <dbReference type="NCBI Taxonomy" id="1890364"/>
    <lineage>
        <taxon>Eukaryota</taxon>
        <taxon>Amoebozoa</taxon>
        <taxon>Evosea</taxon>
        <taxon>Variosea</taxon>
        <taxon>Cavosteliida</taxon>
        <taxon>Cavosteliaceae</taxon>
        <taxon>Planoprotostelium</taxon>
    </lineage>
</organism>
<dbReference type="InterPro" id="IPR041589">
    <property type="entry name" value="DNAH3_AAA_lid_1"/>
</dbReference>
<dbReference type="OrthoDB" id="447173at2759"/>
<dbReference type="InParanoid" id="A0A2P6P0W6"/>
<keyword evidence="9 14" id="KW-0175">Coiled coil</keyword>
<evidence type="ECO:0000313" key="17">
    <source>
        <dbReference type="EMBL" id="PRP89853.1"/>
    </source>
</evidence>
<dbReference type="Gene3D" id="6.10.140.1060">
    <property type="match status" value="1"/>
</dbReference>
<dbReference type="STRING" id="1890364.A0A2P6P0W6"/>
<evidence type="ECO:0000313" key="18">
    <source>
        <dbReference type="Proteomes" id="UP000241769"/>
    </source>
</evidence>
<keyword evidence="12" id="KW-0206">Cytoskeleton</keyword>
<keyword evidence="7" id="KW-0067">ATP-binding</keyword>
<evidence type="ECO:0000256" key="4">
    <source>
        <dbReference type="ARBA" id="ARBA00022701"/>
    </source>
</evidence>
<dbReference type="InterPro" id="IPR041228">
    <property type="entry name" value="Dynein_C"/>
</dbReference>
<dbReference type="InterPro" id="IPR026983">
    <property type="entry name" value="DHC"/>
</dbReference>
<comment type="subcellular location">
    <subcellularLocation>
        <location evidence="1">Cytoplasm</location>
        <location evidence="1">Cytoskeleton</location>
        <location evidence="1">Cilium axoneme</location>
    </subcellularLocation>
</comment>
<dbReference type="FunFam" id="3.40.50.300:FF:000049">
    <property type="entry name" value="Dynein, axonemal, heavy chain 5"/>
    <property type="match status" value="1"/>
</dbReference>
<dbReference type="FunFam" id="3.40.50.300:FF:000153">
    <property type="entry name" value="Dynein axonemal heavy chain 1"/>
    <property type="match status" value="1"/>
</dbReference>
<evidence type="ECO:0000256" key="13">
    <source>
        <dbReference type="ARBA" id="ARBA00023273"/>
    </source>
</evidence>
<dbReference type="FunFam" id="3.40.50.300:FF:002141">
    <property type="entry name" value="Dynein heavy chain"/>
    <property type="match status" value="1"/>
</dbReference>
<dbReference type="InterPro" id="IPR042222">
    <property type="entry name" value="Dynein_2_N"/>
</dbReference>
<keyword evidence="5" id="KW-0677">Repeat</keyword>
<dbReference type="Gene3D" id="1.20.1270.280">
    <property type="match status" value="1"/>
</dbReference>
<evidence type="ECO:0000256" key="6">
    <source>
        <dbReference type="ARBA" id="ARBA00022741"/>
    </source>
</evidence>
<dbReference type="Pfam" id="PF12781">
    <property type="entry name" value="AAA_9"/>
    <property type="match status" value="1"/>
</dbReference>
<dbReference type="SUPFAM" id="SSF52540">
    <property type="entry name" value="P-loop containing nucleoside triphosphate hydrolases"/>
    <property type="match status" value="4"/>
</dbReference>
<dbReference type="Gene3D" id="1.10.472.130">
    <property type="match status" value="1"/>
</dbReference>
<dbReference type="Pfam" id="PF03028">
    <property type="entry name" value="Dynein_heavy"/>
    <property type="match status" value="1"/>
</dbReference>
<dbReference type="InterPro" id="IPR043160">
    <property type="entry name" value="Dynein_C_barrel"/>
</dbReference>
<keyword evidence="3" id="KW-0963">Cytoplasm</keyword>
<dbReference type="FunFam" id="1.10.8.1220:FF:000001">
    <property type="entry name" value="Dynein axonemal heavy chain 5"/>
    <property type="match status" value="1"/>
</dbReference>
<evidence type="ECO:0000256" key="9">
    <source>
        <dbReference type="ARBA" id="ARBA00023054"/>
    </source>
</evidence>
<evidence type="ECO:0000256" key="3">
    <source>
        <dbReference type="ARBA" id="ARBA00022490"/>
    </source>
</evidence>
<evidence type="ECO:0000256" key="11">
    <source>
        <dbReference type="ARBA" id="ARBA00023175"/>
    </source>
</evidence>
<protein>
    <submittedName>
        <fullName evidence="17">Dynein heavy chain 1, axonemal</fullName>
    </submittedName>
</protein>
<dbReference type="Gene3D" id="1.10.8.710">
    <property type="match status" value="1"/>
</dbReference>
<evidence type="ECO:0000256" key="2">
    <source>
        <dbReference type="ARBA" id="ARBA00008887"/>
    </source>
</evidence>
<dbReference type="Gene3D" id="3.40.50.300">
    <property type="entry name" value="P-loop containing nucleotide triphosphate hydrolases"/>
    <property type="match status" value="5"/>
</dbReference>
<keyword evidence="13" id="KW-0966">Cell projection</keyword>
<dbReference type="EMBL" id="MDYQ01000001">
    <property type="protein sequence ID" value="PRP89853.1"/>
    <property type="molecule type" value="Genomic_DNA"/>
</dbReference>
<keyword evidence="10" id="KW-0969">Cilium</keyword>
<evidence type="ECO:0000259" key="16">
    <source>
        <dbReference type="SMART" id="SM00382"/>
    </source>
</evidence>
<evidence type="ECO:0000256" key="12">
    <source>
        <dbReference type="ARBA" id="ARBA00023212"/>
    </source>
</evidence>
<dbReference type="FunFam" id="1.10.287.2620:FF:000001">
    <property type="entry name" value="Cytoplasmic dynein heavy chain 1"/>
    <property type="match status" value="1"/>
</dbReference>
<dbReference type="Proteomes" id="UP000241769">
    <property type="component" value="Unassembled WGS sequence"/>
</dbReference>
<comment type="similarity">
    <text evidence="2">Belongs to the dynein heavy chain family.</text>
</comment>
<dbReference type="Gene3D" id="3.20.180.20">
    <property type="entry name" value="Dynein heavy chain, N-terminal domain 2"/>
    <property type="match status" value="1"/>
</dbReference>
<feature type="coiled-coil region" evidence="14">
    <location>
        <begin position="2686"/>
        <end position="2744"/>
    </location>
</feature>
<dbReference type="Pfam" id="PF12774">
    <property type="entry name" value="AAA_6"/>
    <property type="match status" value="1"/>
</dbReference>
<keyword evidence="18" id="KW-1185">Reference proteome</keyword>
<feature type="region of interest" description="Disordered" evidence="15">
    <location>
        <begin position="99"/>
        <end position="137"/>
    </location>
</feature>
<gene>
    <name evidence="17" type="ORF">PROFUN_00195</name>
</gene>
<dbReference type="InterPro" id="IPR003593">
    <property type="entry name" value="AAA+_ATPase"/>
</dbReference>
<evidence type="ECO:0000256" key="10">
    <source>
        <dbReference type="ARBA" id="ARBA00023069"/>
    </source>
</evidence>
<dbReference type="InterPro" id="IPR027417">
    <property type="entry name" value="P-loop_NTPase"/>
</dbReference>
<dbReference type="InterPro" id="IPR042219">
    <property type="entry name" value="AAA_lid_11_sf"/>
</dbReference>
<evidence type="ECO:0000256" key="14">
    <source>
        <dbReference type="SAM" id="Coils"/>
    </source>
</evidence>
<name>A0A2P6P0W6_9EUKA</name>
<dbReference type="Pfam" id="PF08393">
    <property type="entry name" value="DHC_N2"/>
    <property type="match status" value="1"/>
</dbReference>
<dbReference type="InterPro" id="IPR004273">
    <property type="entry name" value="Dynein_heavy_D6_P-loop"/>
</dbReference>
<feature type="compositionally biased region" description="Basic and acidic residues" evidence="15">
    <location>
        <begin position="14"/>
        <end position="34"/>
    </location>
</feature>
<sequence>MSSPTAGTFSKHIGTREAWDGKHERPISRKKSESPIKNFTLDFEATVNQRQELERLKQQYRKNEIPPLLTNGSALPTVRTSRAISSVSPDSTRIEVIPLTRNNASPTRERPKSSGVRVKSLPPSPSTKVSPGRNTITPFTPKNLLVSRATLPDVIPSTKRGGSTIPLELFDADLEPASHWASMQLAWADGSKTNVGVSQYVHMEDGHKSWEPCLVVSFSSKEYKFTIQWMSTHKLKQVSRLNLMFEDEDQKNFMARIKAAEQLRQETEAALEYKSFISNLDVPTNILSDDILNSILSLVAPVIPSSHKVLLQSLIHQARGDYVLMMKRHSFEYLAENHLLTSPDQMRVAEGLPPKESKVESEWKQGYPTIQFKQMFETFERETFLSESSLLGVIQGVLDESEAVRGLLLVDFSSLSSTKALSSSTGVADFLDHEKDVLIRGVHALNEWKESIVITTSRRLASQLATPISSQEEYAGSRMYRLMRLVSYMMRDILLNIVNNTLEQFAKFFELYRIPNEEHPSLFRGIASKNFREIFAVEIGIDQNSEGVETFTFHPSRDQVQAAISNVIEQATVSKIQITLFPSLGLPLEYIQTVNRTDVQDQIDDVMSIIGDNFDLMEQFGRHFRDYAQLLLNDLQHEHEENDEISLNEKRVYIEKLSKTVTLIYNRSLNEIPFNMILLDCKKFKEQLAASTSDKAQRMLSNVLHHIREKGQKIIDAEATISDRIKDSCANPEDFAMFSEYFASCQADLKAMDEDYKMIREEWALLEQFNMSVSDEDQKLYWSLYVKPQALSILLYNREVRLYQERILFMRQLDDQKNQFQQDLFKFETEIEAFKNFFDSEKSEEYAQMVNDLDSRLQRARLLPPLFNSREKLFGLRRSTKYTKEITEQLKNFEPFQQLWTMVHEFQTKHSEWTHGPFQELDGEVVESSVSSWWLLVQKLTRIFKHLSAPSSVLNDVKKKLEDFKLIVPIITNLRFAGMRDRHWGTLSTSLGFNIRLATGITLSNLVDMHLLDKIDLLQEIRSVATKEHALERQFDTITSEWEELMFNMVPMRGTLVLRATDKLQDILEDHIIKATAMRGSAFVKPFEARIVAHEEKLTYMESLLDQWIAFQTLWLYLEPIFSSNDIMQQLPTEGRKFAAVDQMWRNLMQETSQKPHLKVVSKDKGLIDNIIEAVKRLENIQKGLVSYLETKRISFPRFYFLSNDELVEILSQIKDPSAVKPHLRNELEFNHDSNITAMLSQEKERVQFIEPVHPQGKPLETWLSEVEGAMKNVLHKQCIRSMSQHSDEVEERSRWITEWTGQTVLVVNQLMQTRLIGNTLASEQHVIQGLRDVRTRINEQINSVVIMLRQNLPMLLRMTLEALIIADVRTRDIVSELITAKASNPQSFSWISKMRYYWEENTVKVKMVNACIDYGFEYLGNTSRLVITPLTEKCYATLMGALHLSLGGAPEGPAGTGKTETTKDLAKAVAKQCVVFNCSEGLNYVAMGRFFKGLACSGAWACFDEFNRIDVEVLSVIAQQILTIQRAIIAKQRSFLFEGQPTKLDPSCAIFITMNPGYAGRSELPQNLKQLFRPVSMMVPDFALIAEISFFSFGYLSAKSLSLKVVATFRLASELLSQQHHYDFGMRAMKAVLLTAAAFKRKEPNTSEEELIYRALSDCNVPKFVSEDILLFKGIMSDLFSVQEGHVGDDLLIQTLRQCASDLHLQSLPTFITKCLQMYETTKVRHGVMLVGETLSGKSSCMRVLIDTLNRLHSEGKTEYCNIQVTKCNPKAVNMDQLYGQFDPVSHDWTDGILPCLVRKNALIEDSVKQQWVVFDGPVDALWIENMNTVLDDNKKLCLSSGEIITLGAGNRMIFEVRDLAAASPATVSRCGMIYMEPDQLGWVPLCKSWLDIKLPESLKGHRDYIQSLFDWLIDPCLRFIQSSCKEVVPGLVHNGLVSSMLDIMECLISELIATKKDPTEEIILKKLGSAFLFSIVWSIGNSVDTSGRHLFDSFITSSLGTSDGETKYPVLPPPPTFPQSCRFPSKGSIYDWRMDDREGWSRWMDGVPSFHLSQGSLLEFHQAMAPTLETVRTSYLMELLLRQGKNVLLAGPTGTGKTAVVKDVLLHRLEKEQFNSLFISFSHQSTAHQTQANIDFKMHRRVQQDSYGPPLGKKMIIFVDDLNMPGVEIYGAQPPIELLRQCVDHGGWFDCKTNTFKRIEDVQFVGAMQTEGRNPITSRFLRHFTVLSVMSFDDESLETIYSDLVSAFTQHTSPSIFNIAKLLAKATVALYRGVSNNLLPSPTKSHYTFNIRDVAKVFQGILAAPSDAIMRKDQWTRLWVHECSRVFGDRLVNDSDQTQFKDLLREQIQGVFGDHPGPALNPKLNLNMWAEVDQDTKGYREVTSMNNIRSSVMEYLSDYNIVSSPQLDLVLFDYAIEHLIRICRLLRQPYGHALLIGLPGSGRGSLTKLATYMCEYNLFMVEFKQKFGVAEWREEIKSLTRKAGVERKPMVFLLKDSQIVNDAFLEDVNNLLNNGEVPNLFPSEEVKQLIEDVKNNARESGREVDKDSVYNYFVDTCKKNIHIVFCASPDGDTLRSMLRKFPALVNCCTVDWYSEWPVESLRGVAQQRLKNLDLPPTSEDSIVDVCVFTHQQAVSVAKVYQQEQRRQYYISPVHFLYFFEMFRSLLISKRRQVFGQADRYRAGVEKLQATAESVSDMQERLEALQPQLIQTSQETERMLVNIENQKKEADAARAVIKEEEKIAEKNAAEAKRISVLCEGDLKQVLPVLESAERAVKILNKNDIYEIKSMKSPPQGVKLVMEAVCILKGVKPTMVESNVPGAKVFSYWQSAQKMLGEMNFLQSLLDFDRDNVSAATIEKLKPFIDDPESQPSKIAKCEVSQAATSLCSWARAIEKYYHVLKVVRPKRAALAEAEAQLKEIMDNLSAKKRQLDDIENLIAGLISDYEAAVQKKQDLEDQVVQVRLQLERAHKLLGGLGGERVRWKQTSEKLHESSVSIVGDILLSATVVTYLGTFSGSYRIQCIEGLQNILIKHSIPFSKEFSLAKICSDPVTIRTWNINGLPNDKISTDNAIVIRKSQKWPLVIDPQGQANAWIKSTEAHLKLVVTAFSDGDIFRKLENAVRYGYPLLLENVGEGEGLPSIESLLDKSVQRQSGRNLIRLGDSMVEYNDEFRLYITTKHHNPRFSANIATKVTVLNFTVTMEGLSDQLLGIVVTKERPDLEEQRNKLLVENAYNSKRLKETEDEILQAMAGSEGNLLEDDALVSKLNDAKDTSIQIREQMISSEMTEREINATRIVYTLTARKAAELFFCISDLAIVNPMYQYSLEFFFSLFRNAIDCTPKNDSISARLVDLNSIFTYFLYCSICQSLFEKDKLLFSFMLCLTALKEKIPVDPMEWRYFLVGSTANSEDTKRNPAPDWMPNKVWRDIVQLSTLPSMNGLDVSVTQHLDRWKLYFEDPQYGLSQEQPFRVPEPTNVKCTLLQKLLILRSFRPDKMISSITDFISHYLGKKYTEPPAFDLQGIFRGSNSLTPFIFLLSDNVSDPRGQVMDLAQKQGISEKMIITLSLGQGQGAFAQSAIEQAIDIGKWVVLQNCHLMVSWLPTLEKIVSSLTPERTHPDFRLWLTSAPTDKFPSKILQNSLKLTNEPPKGVKANLSRTYASFDPVTQTTKTNVRVFRRLLYCLSLFHAVIQERRKFGTLGWNISYGFNESDLNISIKQLIDFMDSSPDSLPLDALRYLTSEINYGGRITDRWDKRCLAATLKDFYNKKIAGVKNKAIFPSLDGTYIVPDGDMTEHAQYIRSLPSIDPPAVFGLHMNAEISSGMQETKEILDSLLSLQPRTSSFGGVSRESIIMKSAQEIASRIPPLLDYDLAFKKFPLSHTQSLNTFLRHEIIRYNRLLRKLKQSLKDLIMALEGLIVMSEELESTANSIFDNQTPKAWSSQAYPCHKPLSSWIVEMQKRVEFINDWIQNGIPSTFWLGGFFAPQAFLTAILQNFCRKHKVSIDMVTMEHKILDTDHMMMEPDDGCYVRGLWIEGASWDGSESCLDEAQPRKIYNPLPVVWFRPSVAVKEKEKKKSSSSSYTAPVYRTPMRAGTAVVSTTGNSVNFVTTVDIPCSQDERHWIKRGVALLLSLSE</sequence>
<dbReference type="FunFam" id="1.20.920.30:FF:000002">
    <property type="entry name" value="Dynein axonemal heavy chain 3"/>
    <property type="match status" value="1"/>
</dbReference>
<feature type="domain" description="AAA+ ATPase" evidence="16">
    <location>
        <begin position="1445"/>
        <end position="1591"/>
    </location>
</feature>
<accession>A0A2P6P0W6</accession>
<dbReference type="GO" id="GO:0045505">
    <property type="term" value="F:dynein intermediate chain binding"/>
    <property type="evidence" value="ECO:0007669"/>
    <property type="project" value="InterPro"/>
</dbReference>
<dbReference type="FunFam" id="1.20.1270.280:FF:000001">
    <property type="entry name" value="dynein heavy chain 7, axonemal"/>
    <property type="match status" value="1"/>
</dbReference>
<proteinExistence type="inferred from homology"/>
<dbReference type="PANTHER" id="PTHR22878:SF70">
    <property type="entry name" value="DYNEIN HEAVY CHAIN 2, AXONEMAL"/>
    <property type="match status" value="1"/>
</dbReference>
<dbReference type="InterPro" id="IPR024743">
    <property type="entry name" value="Dynein_HC_stalk"/>
</dbReference>
<dbReference type="GO" id="GO:0005524">
    <property type="term" value="F:ATP binding"/>
    <property type="evidence" value="ECO:0007669"/>
    <property type="project" value="UniProtKB-KW"/>
</dbReference>
<feature type="domain" description="AAA+ ATPase" evidence="16">
    <location>
        <begin position="2085"/>
        <end position="2233"/>
    </location>
</feature>
<feature type="region of interest" description="Disordered" evidence="15">
    <location>
        <begin position="1"/>
        <end position="37"/>
    </location>
</feature>
<dbReference type="Gene3D" id="1.10.8.720">
    <property type="entry name" value="Region D6 of dynein motor"/>
    <property type="match status" value="1"/>
</dbReference>
<dbReference type="Gene3D" id="1.10.8.1220">
    <property type="match status" value="1"/>
</dbReference>
<dbReference type="GO" id="GO:0030286">
    <property type="term" value="C:dynein complex"/>
    <property type="evidence" value="ECO:0007669"/>
    <property type="project" value="UniProtKB-KW"/>
</dbReference>
<dbReference type="GO" id="GO:0007018">
    <property type="term" value="P:microtubule-based movement"/>
    <property type="evidence" value="ECO:0007669"/>
    <property type="project" value="InterPro"/>
</dbReference>
<reference evidence="17 18" key="1">
    <citation type="journal article" date="2018" name="Genome Biol. Evol.">
        <title>Multiple Roots of Fruiting Body Formation in Amoebozoa.</title>
        <authorList>
            <person name="Hillmann F."/>
            <person name="Forbes G."/>
            <person name="Novohradska S."/>
            <person name="Ferling I."/>
            <person name="Riege K."/>
            <person name="Groth M."/>
            <person name="Westermann M."/>
            <person name="Marz M."/>
            <person name="Spaller T."/>
            <person name="Winckler T."/>
            <person name="Schaap P."/>
            <person name="Glockner G."/>
        </authorList>
    </citation>
    <scope>NUCLEOTIDE SEQUENCE [LARGE SCALE GENOMIC DNA]</scope>
    <source>
        <strain evidence="17 18">Jena</strain>
    </source>
</reference>
<feature type="compositionally biased region" description="Polar residues" evidence="15">
    <location>
        <begin position="126"/>
        <end position="137"/>
    </location>
</feature>
<dbReference type="FunFam" id="3.40.50.300:FF:000063">
    <property type="entry name" value="dynein heavy chain 6, axonemal"/>
    <property type="match status" value="1"/>
</dbReference>
<dbReference type="GO" id="GO:0005930">
    <property type="term" value="C:axoneme"/>
    <property type="evidence" value="ECO:0007669"/>
    <property type="project" value="UniProtKB-SubCell"/>
</dbReference>
<dbReference type="Gene3D" id="1.20.58.1120">
    <property type="match status" value="1"/>
</dbReference>
<dbReference type="Gene3D" id="1.10.287.2620">
    <property type="match status" value="1"/>
</dbReference>
<evidence type="ECO:0000256" key="7">
    <source>
        <dbReference type="ARBA" id="ARBA00022840"/>
    </source>
</evidence>
<dbReference type="FunFam" id="1.10.8.710:FF:000001">
    <property type="entry name" value="Dynein axonemal heavy chain 2"/>
    <property type="match status" value="1"/>
</dbReference>
<keyword evidence="6" id="KW-0547">Nucleotide-binding</keyword>
<dbReference type="Gene3D" id="1.20.920.30">
    <property type="match status" value="1"/>
</dbReference>
<dbReference type="InterPro" id="IPR035699">
    <property type="entry name" value="AAA_6"/>
</dbReference>
<dbReference type="InterPro" id="IPR013602">
    <property type="entry name" value="Dynein_heavy_linker"/>
</dbReference>
<dbReference type="FunFam" id="3.10.490.20:FF:000008">
    <property type="entry name" value="dynein heavy chain 2, axonemal"/>
    <property type="match status" value="1"/>
</dbReference>
<keyword evidence="11" id="KW-0505">Motor protein</keyword>
<evidence type="ECO:0000256" key="5">
    <source>
        <dbReference type="ARBA" id="ARBA00022737"/>
    </source>
</evidence>
<dbReference type="Gene3D" id="3.10.490.20">
    <property type="match status" value="1"/>
</dbReference>
<evidence type="ECO:0000256" key="1">
    <source>
        <dbReference type="ARBA" id="ARBA00004430"/>
    </source>
</evidence>
<dbReference type="Pfam" id="PF12777">
    <property type="entry name" value="MT"/>
    <property type="match status" value="1"/>
</dbReference>
<dbReference type="Pfam" id="PF12775">
    <property type="entry name" value="AAA_7"/>
    <property type="match status" value="1"/>
</dbReference>
<dbReference type="Pfam" id="PF18198">
    <property type="entry name" value="AAA_lid_11"/>
    <property type="match status" value="1"/>
</dbReference>
<feature type="coiled-coil region" evidence="14">
    <location>
        <begin position="2908"/>
        <end position="2973"/>
    </location>
</feature>
<comment type="caution">
    <text evidence="17">The sequence shown here is derived from an EMBL/GenBank/DDBJ whole genome shotgun (WGS) entry which is preliminary data.</text>
</comment>
<keyword evidence="4" id="KW-0493">Microtubule</keyword>
<dbReference type="CDD" id="cd00009">
    <property type="entry name" value="AAA"/>
    <property type="match status" value="1"/>
</dbReference>
<dbReference type="InterPro" id="IPR024317">
    <property type="entry name" value="Dynein_heavy_chain_D4_dom"/>
</dbReference>
<dbReference type="Pfam" id="PF18199">
    <property type="entry name" value="Dynein_C"/>
    <property type="match status" value="1"/>
</dbReference>
<dbReference type="InterPro" id="IPR035706">
    <property type="entry name" value="AAA_9"/>
</dbReference>
<dbReference type="SMART" id="SM00382">
    <property type="entry name" value="AAA"/>
    <property type="match status" value="2"/>
</dbReference>
<evidence type="ECO:0000256" key="8">
    <source>
        <dbReference type="ARBA" id="ARBA00023017"/>
    </source>
</evidence>
<dbReference type="Gene3D" id="1.20.920.20">
    <property type="match status" value="1"/>
</dbReference>
<dbReference type="InterPro" id="IPR041658">
    <property type="entry name" value="AAA_lid_11"/>
</dbReference>
<dbReference type="PANTHER" id="PTHR22878">
    <property type="entry name" value="DYNEIN HEAVY CHAIN 6, AXONEMAL-LIKE-RELATED"/>
    <property type="match status" value="1"/>
</dbReference>
<dbReference type="Pfam" id="PF17852">
    <property type="entry name" value="Dynein_AAA_lid"/>
    <property type="match status" value="1"/>
</dbReference>